<protein>
    <submittedName>
        <fullName evidence="2">Uncharacterized protein</fullName>
    </submittedName>
</protein>
<comment type="caution">
    <text evidence="2">The sequence shown here is derived from an EMBL/GenBank/DDBJ whole genome shotgun (WGS) entry which is preliminary data.</text>
</comment>
<feature type="region of interest" description="Disordered" evidence="1">
    <location>
        <begin position="27"/>
        <end position="51"/>
    </location>
</feature>
<evidence type="ECO:0000256" key="1">
    <source>
        <dbReference type="SAM" id="MobiDB-lite"/>
    </source>
</evidence>
<name>A0ABD1YLV5_9MARC</name>
<evidence type="ECO:0000313" key="2">
    <source>
        <dbReference type="EMBL" id="KAL2631685.1"/>
    </source>
</evidence>
<keyword evidence="3" id="KW-1185">Reference proteome</keyword>
<evidence type="ECO:0000313" key="3">
    <source>
        <dbReference type="Proteomes" id="UP001605036"/>
    </source>
</evidence>
<proteinExistence type="predicted"/>
<gene>
    <name evidence="2" type="ORF">R1flu_016371</name>
</gene>
<dbReference type="EMBL" id="JBHFFA010000004">
    <property type="protein sequence ID" value="KAL2631685.1"/>
    <property type="molecule type" value="Genomic_DNA"/>
</dbReference>
<accession>A0ABD1YLV5</accession>
<dbReference type="Proteomes" id="UP001605036">
    <property type="component" value="Unassembled WGS sequence"/>
</dbReference>
<sequence>MWSYQGKLYDSNPAVFCAGTMSRDRYRDDPNKYSPQVTTKIGSDGKDDTGDPLVLDKTEVEEYSNRYGGQTILETYSEGGKIRKIFDSTEVPTWCLQLTNQDVSPDPGQAVLAHASSCPTRGLDDYPVSDSHMCASRGNSQSGHLQSPYPGPHEITVFFSLNYKLSSHFGIRLHA</sequence>
<reference evidence="2 3" key="1">
    <citation type="submission" date="2024-09" db="EMBL/GenBank/DDBJ databases">
        <title>Chromosome-scale assembly of Riccia fluitans.</title>
        <authorList>
            <person name="Paukszto L."/>
            <person name="Sawicki J."/>
            <person name="Karawczyk K."/>
            <person name="Piernik-Szablinska J."/>
            <person name="Szczecinska M."/>
            <person name="Mazdziarz M."/>
        </authorList>
    </citation>
    <scope>NUCLEOTIDE SEQUENCE [LARGE SCALE GENOMIC DNA]</scope>
    <source>
        <strain evidence="2">Rf_01</strain>
        <tissue evidence="2">Aerial parts of the thallus</tissue>
    </source>
</reference>
<dbReference type="AlphaFoldDB" id="A0ABD1YLV5"/>
<organism evidence="2 3">
    <name type="scientific">Riccia fluitans</name>
    <dbReference type="NCBI Taxonomy" id="41844"/>
    <lineage>
        <taxon>Eukaryota</taxon>
        <taxon>Viridiplantae</taxon>
        <taxon>Streptophyta</taxon>
        <taxon>Embryophyta</taxon>
        <taxon>Marchantiophyta</taxon>
        <taxon>Marchantiopsida</taxon>
        <taxon>Marchantiidae</taxon>
        <taxon>Marchantiales</taxon>
        <taxon>Ricciaceae</taxon>
        <taxon>Riccia</taxon>
    </lineage>
</organism>